<reference evidence="3" key="1">
    <citation type="journal article" date="2013" name="Nature">
        <title>Pan genome of the phytoplankton Emiliania underpins its global distribution.</title>
        <authorList>
            <person name="Read B.A."/>
            <person name="Kegel J."/>
            <person name="Klute M.J."/>
            <person name="Kuo A."/>
            <person name="Lefebvre S.C."/>
            <person name="Maumus F."/>
            <person name="Mayer C."/>
            <person name="Miller J."/>
            <person name="Monier A."/>
            <person name="Salamov A."/>
            <person name="Young J."/>
            <person name="Aguilar M."/>
            <person name="Claverie J.M."/>
            <person name="Frickenhaus S."/>
            <person name="Gonzalez K."/>
            <person name="Herman E.K."/>
            <person name="Lin Y.C."/>
            <person name="Napier J."/>
            <person name="Ogata H."/>
            <person name="Sarno A.F."/>
            <person name="Shmutz J."/>
            <person name="Schroeder D."/>
            <person name="de Vargas C."/>
            <person name="Verret F."/>
            <person name="von Dassow P."/>
            <person name="Valentin K."/>
            <person name="Van de Peer Y."/>
            <person name="Wheeler G."/>
            <person name="Dacks J.B."/>
            <person name="Delwiche C.F."/>
            <person name="Dyhrman S.T."/>
            <person name="Glockner G."/>
            <person name="John U."/>
            <person name="Richards T."/>
            <person name="Worden A.Z."/>
            <person name="Zhang X."/>
            <person name="Grigoriev I.V."/>
            <person name="Allen A.E."/>
            <person name="Bidle K."/>
            <person name="Borodovsky M."/>
            <person name="Bowler C."/>
            <person name="Brownlee C."/>
            <person name="Cock J.M."/>
            <person name="Elias M."/>
            <person name="Gladyshev V.N."/>
            <person name="Groth M."/>
            <person name="Guda C."/>
            <person name="Hadaegh A."/>
            <person name="Iglesias-Rodriguez M.D."/>
            <person name="Jenkins J."/>
            <person name="Jones B.M."/>
            <person name="Lawson T."/>
            <person name="Leese F."/>
            <person name="Lindquist E."/>
            <person name="Lobanov A."/>
            <person name="Lomsadze A."/>
            <person name="Malik S.B."/>
            <person name="Marsh M.E."/>
            <person name="Mackinder L."/>
            <person name="Mock T."/>
            <person name="Mueller-Roeber B."/>
            <person name="Pagarete A."/>
            <person name="Parker M."/>
            <person name="Probert I."/>
            <person name="Quesneville H."/>
            <person name="Raines C."/>
            <person name="Rensing S.A."/>
            <person name="Riano-Pachon D.M."/>
            <person name="Richier S."/>
            <person name="Rokitta S."/>
            <person name="Shiraiwa Y."/>
            <person name="Soanes D.M."/>
            <person name="van der Giezen M."/>
            <person name="Wahlund T.M."/>
            <person name="Williams B."/>
            <person name="Wilson W."/>
            <person name="Wolfe G."/>
            <person name="Wurch L.L."/>
        </authorList>
    </citation>
    <scope>NUCLEOTIDE SEQUENCE</scope>
</reference>
<dbReference type="InterPro" id="IPR050154">
    <property type="entry name" value="UbiB_kinase"/>
</dbReference>
<protein>
    <submittedName>
        <fullName evidence="2">Uncharacterized protein</fullName>
    </submittedName>
</protein>
<dbReference type="eggNOG" id="KOG1235">
    <property type="taxonomic scope" value="Eukaryota"/>
</dbReference>
<dbReference type="Proteomes" id="UP000013827">
    <property type="component" value="Unassembled WGS sequence"/>
</dbReference>
<sequence length="505" mass="53736">MFQNAVNGVQTQPEDIAIALQLVDEWGRGFARNTAGFAASMKARGLDAVCAPVVVERLVRDTVLVTEWVDGSRLDSDASPDVPRLCGVALNAYLTMLLDTGLCILDWGMTLEVPSNLQYALLEFIAHLNVEDYDADFINLGFSPEGVSAERLKASGITDGLSFAFRQLSAGGGPKKIAERAQLASEGVDVKGVTNVMEEVSRRNRELFALPPYVLYVARAFSTLEGIGLSVDEDYAIVQEWLRSPPQVSVDAFKPALGPTEHGLECYPYLARRLFTDRSPRSKAALRAMLGLDGPAFREATAATATVDRGAGQSEATRELAGLLILEAEYDILVEESARLGDAAVRQALRTALVDTPASLVAPLGLKPPPALEALLAATDEDERALATASEIAELIGPRVRQELGAAASEPPLPTAVAEAVGSLLADGGARGDVWRGVQGVTTLSRRVGALMLRRGVQRAEGTPGLPAAAREAIINGNKAPAAQRLRQLAARLREGVEVRGALWG</sequence>
<evidence type="ECO:0000313" key="3">
    <source>
        <dbReference type="Proteomes" id="UP000013827"/>
    </source>
</evidence>
<dbReference type="HOGENOM" id="CLU_019202_0_0_1"/>
<dbReference type="KEGG" id="ehx:EMIHUDRAFT_450128"/>
<dbReference type="EnsemblProtists" id="EOD27052">
    <property type="protein sequence ID" value="EOD27052"/>
    <property type="gene ID" value="EMIHUDRAFT_450128"/>
</dbReference>
<dbReference type="PANTHER" id="PTHR10566">
    <property type="entry name" value="CHAPERONE-ACTIVITY OF BC1 COMPLEX CABC1 -RELATED"/>
    <property type="match status" value="1"/>
</dbReference>
<evidence type="ECO:0000313" key="2">
    <source>
        <dbReference type="EnsemblProtists" id="EOD27052"/>
    </source>
</evidence>
<keyword evidence="3" id="KW-1185">Reference proteome</keyword>
<reference evidence="2" key="2">
    <citation type="submission" date="2024-10" db="UniProtKB">
        <authorList>
            <consortium name="EnsemblProtists"/>
        </authorList>
    </citation>
    <scope>IDENTIFICATION</scope>
</reference>
<dbReference type="GeneID" id="17272826"/>
<organism evidence="2 3">
    <name type="scientific">Emiliania huxleyi (strain CCMP1516)</name>
    <dbReference type="NCBI Taxonomy" id="280463"/>
    <lineage>
        <taxon>Eukaryota</taxon>
        <taxon>Haptista</taxon>
        <taxon>Haptophyta</taxon>
        <taxon>Prymnesiophyceae</taxon>
        <taxon>Isochrysidales</taxon>
        <taxon>Noelaerhabdaceae</taxon>
        <taxon>Emiliania</taxon>
    </lineage>
</organism>
<evidence type="ECO:0000256" key="1">
    <source>
        <dbReference type="ARBA" id="ARBA00009670"/>
    </source>
</evidence>
<dbReference type="PaxDb" id="2903-EOD27052"/>
<name>A0A0D3JU67_EMIH1</name>
<dbReference type="STRING" id="2903.R1CWJ1"/>
<dbReference type="RefSeq" id="XP_005779481.1">
    <property type="nucleotide sequence ID" value="XM_005779424.1"/>
</dbReference>
<accession>A0A0D3JU67</accession>
<dbReference type="PANTHER" id="PTHR10566:SF118">
    <property type="entry name" value="PROTEIN KINASE DOMAIN-CONTAINING PROTEIN"/>
    <property type="match status" value="1"/>
</dbReference>
<comment type="similarity">
    <text evidence="1">Belongs to the protein kinase superfamily. ADCK protein kinase family.</text>
</comment>
<proteinExistence type="inferred from homology"/>
<dbReference type="AlphaFoldDB" id="A0A0D3JU67"/>